<dbReference type="RefSeq" id="XP_003056934.1">
    <property type="nucleotide sequence ID" value="XM_003056888.1"/>
</dbReference>
<dbReference type="KEGG" id="mpp:MICPUCDRAFT_46798"/>
<proteinExistence type="predicted"/>
<feature type="compositionally biased region" description="Low complexity" evidence="1">
    <location>
        <begin position="9"/>
        <end position="21"/>
    </location>
</feature>
<dbReference type="GeneID" id="9682853"/>
<evidence type="ECO:0000313" key="3">
    <source>
        <dbReference type="Proteomes" id="UP000001876"/>
    </source>
</evidence>
<feature type="region of interest" description="Disordered" evidence="1">
    <location>
        <begin position="39"/>
        <end position="84"/>
    </location>
</feature>
<name>C1MMI7_MICPC</name>
<evidence type="ECO:0000313" key="2">
    <source>
        <dbReference type="EMBL" id="EEH58579.1"/>
    </source>
</evidence>
<gene>
    <name evidence="2" type="ORF">MICPUCDRAFT_46798</name>
</gene>
<sequence length="313" mass="31219">MSAIASTVALGASARRAAAPAKRGDLAGKRAATIGDRLAKATEGIPKPNLPSLPKVNLPSAPKMPSIGGGKEASEGPGYTPARDGDTLYVGQGKYIKDDKAGIVSKTGRDSLYVGGFAGGEEGLQNYRDVLKEDPGAIAVAKKSGKKPRRESKEVDLSKDFGACAGGFPGGEVGLKAFNATGVVATRSAPPTIGWGPPVLLLLAIGGTGYYLNGGDMSVEGVQSSLSVESLDARLSAASSLASGAKGTLDANLAPEQEAVLGEVVLGGLGVIVALSLVKSAAKKAAESAGDVAKVALLGAATAGVAGKILNIW</sequence>
<dbReference type="Proteomes" id="UP000001876">
    <property type="component" value="Unassembled WGS sequence"/>
</dbReference>
<organism evidence="3">
    <name type="scientific">Micromonas pusilla (strain CCMP1545)</name>
    <name type="common">Picoplanktonic green alga</name>
    <dbReference type="NCBI Taxonomy" id="564608"/>
    <lineage>
        <taxon>Eukaryota</taxon>
        <taxon>Viridiplantae</taxon>
        <taxon>Chlorophyta</taxon>
        <taxon>Mamiellophyceae</taxon>
        <taxon>Mamiellales</taxon>
        <taxon>Mamiellaceae</taxon>
        <taxon>Micromonas</taxon>
    </lineage>
</organism>
<accession>C1MMI7</accession>
<protein>
    <submittedName>
        <fullName evidence="2">Predicted protein</fullName>
    </submittedName>
</protein>
<dbReference type="OMA" id="APPTIGW"/>
<evidence type="ECO:0000256" key="1">
    <source>
        <dbReference type="SAM" id="MobiDB-lite"/>
    </source>
</evidence>
<dbReference type="OrthoDB" id="10557261at2759"/>
<dbReference type="EMBL" id="GG663737">
    <property type="protein sequence ID" value="EEH58579.1"/>
    <property type="molecule type" value="Genomic_DNA"/>
</dbReference>
<feature type="region of interest" description="Disordered" evidence="1">
    <location>
        <begin position="1"/>
        <end position="26"/>
    </location>
</feature>
<dbReference type="AlphaFoldDB" id="C1MMI7"/>
<reference evidence="2 3" key="1">
    <citation type="journal article" date="2009" name="Science">
        <title>Green evolution and dynamic adaptations revealed by genomes of the marine picoeukaryotes Micromonas.</title>
        <authorList>
            <person name="Worden A.Z."/>
            <person name="Lee J.H."/>
            <person name="Mock T."/>
            <person name="Rouze P."/>
            <person name="Simmons M.P."/>
            <person name="Aerts A.L."/>
            <person name="Allen A.E."/>
            <person name="Cuvelier M.L."/>
            <person name="Derelle E."/>
            <person name="Everett M.V."/>
            <person name="Foulon E."/>
            <person name="Grimwood J."/>
            <person name="Gundlach H."/>
            <person name="Henrissat B."/>
            <person name="Napoli C."/>
            <person name="McDonald S.M."/>
            <person name="Parker M.S."/>
            <person name="Rombauts S."/>
            <person name="Salamov A."/>
            <person name="Von Dassow P."/>
            <person name="Badger J.H."/>
            <person name="Coutinho P.M."/>
            <person name="Demir E."/>
            <person name="Dubchak I."/>
            <person name="Gentemann C."/>
            <person name="Eikrem W."/>
            <person name="Gready J.E."/>
            <person name="John U."/>
            <person name="Lanier W."/>
            <person name="Lindquist E.A."/>
            <person name="Lucas S."/>
            <person name="Mayer K.F."/>
            <person name="Moreau H."/>
            <person name="Not F."/>
            <person name="Otillar R."/>
            <person name="Panaud O."/>
            <person name="Pangilinan J."/>
            <person name="Paulsen I."/>
            <person name="Piegu B."/>
            <person name="Poliakov A."/>
            <person name="Robbens S."/>
            <person name="Schmutz J."/>
            <person name="Toulza E."/>
            <person name="Wyss T."/>
            <person name="Zelensky A."/>
            <person name="Zhou K."/>
            <person name="Armbrust E.V."/>
            <person name="Bhattacharya D."/>
            <person name="Goodenough U.W."/>
            <person name="Van de Peer Y."/>
            <person name="Grigoriev I.V."/>
        </authorList>
    </citation>
    <scope>NUCLEOTIDE SEQUENCE [LARGE SCALE GENOMIC DNA]</scope>
    <source>
        <strain evidence="2 3">CCMP1545</strain>
    </source>
</reference>
<keyword evidence="3" id="KW-1185">Reference proteome</keyword>